<dbReference type="Gene3D" id="3.10.10.10">
    <property type="entry name" value="HIV Type 1 Reverse Transcriptase, subunit A, domain 1"/>
    <property type="match status" value="1"/>
</dbReference>
<feature type="region of interest" description="Disordered" evidence="2">
    <location>
        <begin position="94"/>
        <end position="197"/>
    </location>
</feature>
<dbReference type="InterPro" id="IPR001995">
    <property type="entry name" value="Peptidase_A2_cat"/>
</dbReference>
<feature type="region of interest" description="Disordered" evidence="2">
    <location>
        <begin position="631"/>
        <end position="676"/>
    </location>
</feature>
<evidence type="ECO:0000313" key="5">
    <source>
        <dbReference type="EMBL" id="KAG3204906.1"/>
    </source>
</evidence>
<dbReference type="InterPro" id="IPR032567">
    <property type="entry name" value="RTL1-rel"/>
</dbReference>
<keyword evidence="1" id="KW-0378">Hydrolase</keyword>
<dbReference type="EMBL" id="RCMV01002042">
    <property type="protein sequence ID" value="KAG3204906.1"/>
    <property type="molecule type" value="Genomic_DNA"/>
</dbReference>
<evidence type="ECO:0000256" key="2">
    <source>
        <dbReference type="SAM" id="MobiDB-lite"/>
    </source>
</evidence>
<dbReference type="PROSITE" id="PS00141">
    <property type="entry name" value="ASP_PROTEASE"/>
    <property type="match status" value="1"/>
</dbReference>
<feature type="compositionally biased region" description="Low complexity" evidence="2">
    <location>
        <begin position="127"/>
        <end position="136"/>
    </location>
</feature>
<dbReference type="Proteomes" id="UP000774804">
    <property type="component" value="Unassembled WGS sequence"/>
</dbReference>
<feature type="compositionally biased region" description="Basic and acidic residues" evidence="2">
    <location>
        <begin position="167"/>
        <end position="191"/>
    </location>
</feature>
<feature type="domain" description="Peptidase A2" evidence="3">
    <location>
        <begin position="375"/>
        <end position="414"/>
    </location>
</feature>
<dbReference type="InterPro" id="IPR001969">
    <property type="entry name" value="Aspartic_peptidase_AS"/>
</dbReference>
<dbReference type="PROSITE" id="PS50175">
    <property type="entry name" value="ASP_PROT_RETROV"/>
    <property type="match status" value="1"/>
</dbReference>
<evidence type="ECO:0000313" key="6">
    <source>
        <dbReference type="Proteomes" id="UP000774804"/>
    </source>
</evidence>
<gene>
    <name evidence="4" type="ORF">PC115_g22124</name>
    <name evidence="5" type="ORF">PC129_g22329</name>
</gene>
<evidence type="ECO:0000256" key="1">
    <source>
        <dbReference type="ARBA" id="ARBA00022801"/>
    </source>
</evidence>
<comment type="caution">
    <text evidence="4">The sequence shown here is derived from an EMBL/GenBank/DDBJ whole genome shotgun (WGS) entry which is preliminary data.</text>
</comment>
<name>A0A8T1AL51_9STRA</name>
<evidence type="ECO:0000259" key="3">
    <source>
        <dbReference type="PROSITE" id="PS50175"/>
    </source>
</evidence>
<dbReference type="VEuPathDB" id="FungiDB:PC110_g23698"/>
<dbReference type="GO" id="GO:0006508">
    <property type="term" value="P:proteolysis"/>
    <property type="evidence" value="ECO:0007669"/>
    <property type="project" value="InterPro"/>
</dbReference>
<dbReference type="Gene3D" id="2.40.70.10">
    <property type="entry name" value="Acid Proteases"/>
    <property type="match status" value="1"/>
</dbReference>
<accession>A0A8T1AL51</accession>
<dbReference type="PANTHER" id="PTHR15503">
    <property type="entry name" value="LDOC1 RELATED"/>
    <property type="match status" value="1"/>
</dbReference>
<dbReference type="VEuPathDB" id="FungiDB:PC110_g2979"/>
<feature type="compositionally biased region" description="Acidic residues" evidence="2">
    <location>
        <begin position="113"/>
        <end position="126"/>
    </location>
</feature>
<dbReference type="SUPFAM" id="SSF50630">
    <property type="entry name" value="Acid proteases"/>
    <property type="match status" value="1"/>
</dbReference>
<feature type="compositionally biased region" description="Basic and acidic residues" evidence="2">
    <location>
        <begin position="639"/>
        <end position="661"/>
    </location>
</feature>
<protein>
    <recommendedName>
        <fullName evidence="3">Peptidase A2 domain-containing protein</fullName>
    </recommendedName>
</protein>
<dbReference type="VEuPathDB" id="FungiDB:PC110_g20410"/>
<organism evidence="4 6">
    <name type="scientific">Phytophthora cactorum</name>
    <dbReference type="NCBI Taxonomy" id="29920"/>
    <lineage>
        <taxon>Eukaryota</taxon>
        <taxon>Sar</taxon>
        <taxon>Stramenopiles</taxon>
        <taxon>Oomycota</taxon>
        <taxon>Peronosporomycetes</taxon>
        <taxon>Peronosporales</taxon>
        <taxon>Peronosporaceae</taxon>
        <taxon>Phytophthora</taxon>
    </lineage>
</organism>
<feature type="region of interest" description="Disordered" evidence="2">
    <location>
        <begin position="41"/>
        <end position="81"/>
    </location>
</feature>
<feature type="compositionally biased region" description="Basic and acidic residues" evidence="2">
    <location>
        <begin position="41"/>
        <end position="77"/>
    </location>
</feature>
<dbReference type="EMBL" id="RCMI01001732">
    <property type="protein sequence ID" value="KAG2881769.1"/>
    <property type="molecule type" value="Genomic_DNA"/>
</dbReference>
<proteinExistence type="predicted"/>
<sequence>MQDLGRLRLNDIRELEEVLMSLLKGEERLVARGATQQFRYEGDSYRRGDARNRSEGRSEQDRSNRREQDRLREDTRRAPRVTFAEAEERDWVADLNGRGTNTQRASTRRDVWSDSEDDVSGTDDLESSCSDGSSSDDGQRQLAAANESERRSAAEGTYARADRRFRRNDQAGRGDSRERPDAERREHDNRRRSFGPCAACGGRNHSAHYCNRRCKLCKQVHDAGQCELYRHLQGFVKYARAKEDNPPTLTGLGPNGLPQLTSPPVEARSIFAFVAGSEWPDEDLENGQTTENGDYYDGIFADGGGIENDRPGPGDGFSEASIDSAVSVERLASKKAPKVVRLREGESLGWWSSQRYDQRVLMRAMVGGAVNDEQTTILLDTGANVSFISERFVKNLRLRAVPNHGRSIDVQGIGKGALTTKRRVLVKVTLEGRLVYEFEMWVLPHNAGVDVVLGMDFMIPAGVRLDLYRSTAMLPGETTLTLLKSKKMEANPVGRREVPCRSPRGLRVEAHGCADFGLQKNRPPAETHALWVRRTEKLIPTLLSNRRGDLAKVHLTNVADRDTTCDVFTDFVVWVPHGNLPREAGYVRPKLRRYKDWQVLAYKGLRDPTLLGLESEHYERWAAAQPSLVDRPAYTTPTDIHRRPSDDSGHGLTLRDGRVEEASGTSDADGPSVTVGVGATTEVAGDDSDGDGDGEDVSDTCDVWDHTEAATECFETCSSDVANGSYVNCDVSDSAETDLGDKVVDSHVTSREPSLSGDEDLRTRPKRREATAMVLSTDPDAVAELDATFVSAMRVSVAEETQGPAEGDATCEHSAADAGLEDYAHELAFLPDLTEATPTTLGYSAPNVQDDEHTSDEQSRLVAMIRSHKEIMIASGNALPLPAYEVVCDIDVQGHPPIKQRARRVPLRYLQQLYELLKGLLKAGLIAFSDSPWASPIVIVFKKNGKDIRLCINYKHVNTSNHGVCDASSGRPVDRTGALSVVLLARRCERVLGGDDDATYPQNFGLRVCPGGISNGSECRLG</sequence>
<dbReference type="InterPro" id="IPR021109">
    <property type="entry name" value="Peptidase_aspartic_dom_sf"/>
</dbReference>
<dbReference type="PANTHER" id="PTHR15503:SF45">
    <property type="entry name" value="RNA-DIRECTED DNA POLYMERASE HOMOLOG"/>
    <property type="match status" value="1"/>
</dbReference>
<dbReference type="SUPFAM" id="SSF56672">
    <property type="entry name" value="DNA/RNA polymerases"/>
    <property type="match status" value="1"/>
</dbReference>
<dbReference type="InterPro" id="IPR043502">
    <property type="entry name" value="DNA/RNA_pol_sf"/>
</dbReference>
<reference evidence="4" key="1">
    <citation type="submission" date="2018-10" db="EMBL/GenBank/DDBJ databases">
        <title>Effector identification in a new, highly contiguous assembly of the strawberry crown rot pathogen Phytophthora cactorum.</title>
        <authorList>
            <person name="Armitage A.D."/>
            <person name="Nellist C.F."/>
            <person name="Bates H."/>
            <person name="Vickerstaff R.J."/>
            <person name="Harrison R.J."/>
        </authorList>
    </citation>
    <scope>NUCLEOTIDE SEQUENCE</scope>
    <source>
        <strain evidence="4">4032</strain>
        <strain evidence="5">P421</strain>
    </source>
</reference>
<dbReference type="Pfam" id="PF13650">
    <property type="entry name" value="Asp_protease_2"/>
    <property type="match status" value="1"/>
</dbReference>
<dbReference type="CDD" id="cd00303">
    <property type="entry name" value="retropepsin_like"/>
    <property type="match status" value="1"/>
</dbReference>
<evidence type="ECO:0000313" key="4">
    <source>
        <dbReference type="EMBL" id="KAG2881769.1"/>
    </source>
</evidence>
<dbReference type="GO" id="GO:0004190">
    <property type="term" value="F:aspartic-type endopeptidase activity"/>
    <property type="evidence" value="ECO:0007669"/>
    <property type="project" value="InterPro"/>
</dbReference>
<dbReference type="Proteomes" id="UP000760860">
    <property type="component" value="Unassembled WGS sequence"/>
</dbReference>
<dbReference type="AlphaFoldDB" id="A0A8T1AL51"/>